<dbReference type="Proteomes" id="UP001172743">
    <property type="component" value="Unassembled WGS sequence"/>
</dbReference>
<evidence type="ECO:0000259" key="6">
    <source>
        <dbReference type="Pfam" id="PF17189"/>
    </source>
</evidence>
<dbReference type="PRINTS" id="PR00843">
    <property type="entry name" value="GLHYDRLASE30"/>
</dbReference>
<dbReference type="Pfam" id="PF02055">
    <property type="entry name" value="Glyco_hydro_30"/>
    <property type="match status" value="1"/>
</dbReference>
<dbReference type="InterPro" id="IPR001139">
    <property type="entry name" value="Glyco_hydro_30"/>
</dbReference>
<evidence type="ECO:0000313" key="7">
    <source>
        <dbReference type="EMBL" id="MDN4493983.1"/>
    </source>
</evidence>
<dbReference type="PANTHER" id="PTHR11069:SF23">
    <property type="entry name" value="LYSOSOMAL ACID GLUCOSYLCERAMIDASE"/>
    <property type="match status" value="1"/>
</dbReference>
<organism evidence="7 8">
    <name type="scientific">Ureibacillus aquaedulcis</name>
    <dbReference type="NCBI Taxonomy" id="3058421"/>
    <lineage>
        <taxon>Bacteria</taxon>
        <taxon>Bacillati</taxon>
        <taxon>Bacillota</taxon>
        <taxon>Bacilli</taxon>
        <taxon>Bacillales</taxon>
        <taxon>Caryophanaceae</taxon>
        <taxon>Ureibacillus</taxon>
    </lineage>
</organism>
<dbReference type="InterPro" id="IPR017853">
    <property type="entry name" value="GH"/>
</dbReference>
<dbReference type="GO" id="GO:0016787">
    <property type="term" value="F:hydrolase activity"/>
    <property type="evidence" value="ECO:0007669"/>
    <property type="project" value="UniProtKB-KW"/>
</dbReference>
<dbReference type="RefSeq" id="WP_301138317.1">
    <property type="nucleotide sequence ID" value="NZ_JAUHTQ010000007.1"/>
</dbReference>
<dbReference type="PANTHER" id="PTHR11069">
    <property type="entry name" value="GLUCOSYLCERAMIDASE"/>
    <property type="match status" value="1"/>
</dbReference>
<dbReference type="EMBL" id="JAUHTQ010000007">
    <property type="protein sequence ID" value="MDN4493983.1"/>
    <property type="molecule type" value="Genomic_DNA"/>
</dbReference>
<keyword evidence="3 4" id="KW-0378">Hydrolase</keyword>
<dbReference type="InterPro" id="IPR013780">
    <property type="entry name" value="Glyco_hydro_b"/>
</dbReference>
<feature type="domain" description="Glycosyl hydrolase family 30 TIM-barrel" evidence="5">
    <location>
        <begin position="92"/>
        <end position="433"/>
    </location>
</feature>
<keyword evidence="2" id="KW-0732">Signal</keyword>
<dbReference type="InterPro" id="IPR033452">
    <property type="entry name" value="GH30_C"/>
</dbReference>
<reference evidence="7" key="1">
    <citation type="submission" date="2023-07" db="EMBL/GenBank/DDBJ databases">
        <title>Ureibacillus sp. isolated from freshwater well.</title>
        <authorList>
            <person name="Kirdat K."/>
            <person name="Bhatt A."/>
            <person name="Teware R."/>
            <person name="Bhavsar Y."/>
            <person name="Yadav A."/>
        </authorList>
    </citation>
    <scope>NUCLEOTIDE SEQUENCE</scope>
    <source>
        <strain evidence="7">BA0131</strain>
    </source>
</reference>
<gene>
    <name evidence="7" type="ORF">QYB95_10580</name>
</gene>
<dbReference type="SUPFAM" id="SSF51011">
    <property type="entry name" value="Glycosyl hydrolase domain"/>
    <property type="match status" value="1"/>
</dbReference>
<name>A0ABT8GRF4_9BACL</name>
<accession>A0ABT8GRF4</accession>
<comment type="caution">
    <text evidence="7">The sequence shown here is derived from an EMBL/GenBank/DDBJ whole genome shotgun (WGS) entry which is preliminary data.</text>
</comment>
<dbReference type="Pfam" id="PF17189">
    <property type="entry name" value="Glyco_hydro_30C"/>
    <property type="match status" value="1"/>
</dbReference>
<sequence>MNINKKTTILLVLALLLSVIAMIGFTPAQNRADVFYEKEEEITQYRKASVWLTTGDQQNLLTSKSPLLFSDVENKTLQTLTIDRHTTYQTMEGFGAAITGSSAYLIQKKLDESAREALLKDMFTENGINIGYIRHTIGASDFSVDENGNPSSYSYNDTNGELDLELNHFTIEKDQDVITAIQAALEKKRDLKIIGTPWTAPAWMKYGEKALNGGYLDYTNEEIYRAYANYFVRYVQAYQQKGIPVDSITIQNEPGFTSPSYPSMSMSPEEQAKFIGQYLGPAFDSNGIDTKIISYDHNWEGALDYTTALFQNEDAKKYTDGIAFHCYKGNPDAMNQVHTNFPDKNIYFTECSSGGWSKDFRDNFSWQMSNLIIGAPRNWAKNVLMWNITLDENGGPTNGGCENCQGVVTINQGTGEVKKNAEYYAIGHASKFVESGAVRIFSTTYPGSIESVAFQNPDQSTVLIATNPSEKEQQFQLNDGGAFLSYTLPPKSAVTFTWESFK</sequence>
<feature type="domain" description="Glycosyl hydrolase family 30 beta sandwich" evidence="6">
    <location>
        <begin position="436"/>
        <end position="496"/>
    </location>
</feature>
<proteinExistence type="inferred from homology"/>
<dbReference type="Gene3D" id="3.20.20.80">
    <property type="entry name" value="Glycosidases"/>
    <property type="match status" value="1"/>
</dbReference>
<dbReference type="InterPro" id="IPR033453">
    <property type="entry name" value="Glyco_hydro_30_TIM-barrel"/>
</dbReference>
<evidence type="ECO:0000256" key="1">
    <source>
        <dbReference type="ARBA" id="ARBA00005382"/>
    </source>
</evidence>
<evidence type="ECO:0000256" key="4">
    <source>
        <dbReference type="RuleBase" id="RU361188"/>
    </source>
</evidence>
<dbReference type="SUPFAM" id="SSF51445">
    <property type="entry name" value="(Trans)glycosidases"/>
    <property type="match status" value="1"/>
</dbReference>
<evidence type="ECO:0000259" key="5">
    <source>
        <dbReference type="Pfam" id="PF02055"/>
    </source>
</evidence>
<keyword evidence="8" id="KW-1185">Reference proteome</keyword>
<comment type="similarity">
    <text evidence="1 4">Belongs to the glycosyl hydrolase 30 family.</text>
</comment>
<keyword evidence="4" id="KW-0326">Glycosidase</keyword>
<evidence type="ECO:0000313" key="8">
    <source>
        <dbReference type="Proteomes" id="UP001172743"/>
    </source>
</evidence>
<protein>
    <submittedName>
        <fullName evidence="7">Glycoside hydrolase family 30 beta sandwich domain-containing protein</fullName>
    </submittedName>
</protein>
<dbReference type="Gene3D" id="2.60.40.1180">
    <property type="entry name" value="Golgi alpha-mannosidase II"/>
    <property type="match status" value="1"/>
</dbReference>
<evidence type="ECO:0000256" key="2">
    <source>
        <dbReference type="ARBA" id="ARBA00022729"/>
    </source>
</evidence>
<evidence type="ECO:0000256" key="3">
    <source>
        <dbReference type="ARBA" id="ARBA00022801"/>
    </source>
</evidence>